<evidence type="ECO:0000259" key="6">
    <source>
        <dbReference type="Pfam" id="PF00441"/>
    </source>
</evidence>
<keyword evidence="3 5" id="KW-0285">Flavoprotein</keyword>
<dbReference type="InterPro" id="IPR006089">
    <property type="entry name" value="Acyl-CoA_DH_CS"/>
</dbReference>
<dbReference type="RefSeq" id="WP_208870413.1">
    <property type="nucleotide sequence ID" value="NZ_CP016279.1"/>
</dbReference>
<dbReference type="Pfam" id="PF02770">
    <property type="entry name" value="Acyl-CoA_dh_M"/>
    <property type="match status" value="1"/>
</dbReference>
<dbReference type="InterPro" id="IPR036250">
    <property type="entry name" value="AcylCo_DH-like_C"/>
</dbReference>
<reference evidence="9 10" key="1">
    <citation type="submission" date="2021-03" db="EMBL/GenBank/DDBJ databases">
        <title>Genomic Encyclopedia of Type Strains, Phase IV (KMG-IV): sequencing the most valuable type-strain genomes for metagenomic binning, comparative biology and taxonomic classification.</title>
        <authorList>
            <person name="Goeker M."/>
        </authorList>
    </citation>
    <scope>NUCLEOTIDE SEQUENCE [LARGE SCALE GENOMIC DNA]</scope>
    <source>
        <strain evidence="9 10">DSM 40499</strain>
    </source>
</reference>
<name>A0ABS4M3N2_9ACTN</name>
<dbReference type="Gene3D" id="1.20.140.10">
    <property type="entry name" value="Butyryl-CoA Dehydrogenase, subunit A, domain 3"/>
    <property type="match status" value="1"/>
</dbReference>
<dbReference type="SUPFAM" id="SSF56645">
    <property type="entry name" value="Acyl-CoA dehydrogenase NM domain-like"/>
    <property type="match status" value="1"/>
</dbReference>
<comment type="caution">
    <text evidence="9">The sequence shown here is derived from an EMBL/GenBank/DDBJ whole genome shotgun (WGS) entry which is preliminary data.</text>
</comment>
<dbReference type="InterPro" id="IPR009100">
    <property type="entry name" value="AcylCoA_DH/oxidase_NM_dom_sf"/>
</dbReference>
<evidence type="ECO:0000259" key="8">
    <source>
        <dbReference type="Pfam" id="PF02771"/>
    </source>
</evidence>
<dbReference type="InterPro" id="IPR006091">
    <property type="entry name" value="Acyl-CoA_Oxase/DH_mid-dom"/>
</dbReference>
<keyword evidence="5 9" id="KW-0560">Oxidoreductase</keyword>
<dbReference type="InterPro" id="IPR046373">
    <property type="entry name" value="Acyl-CoA_Oxase/DH_mid-dom_sf"/>
</dbReference>
<evidence type="ECO:0000313" key="10">
    <source>
        <dbReference type="Proteomes" id="UP001519309"/>
    </source>
</evidence>
<protein>
    <submittedName>
        <fullName evidence="9">Glutaryl-CoA dehydrogenase</fullName>
        <ecNumber evidence="9">1.3.8.6</ecNumber>
    </submittedName>
</protein>
<dbReference type="InterPro" id="IPR009075">
    <property type="entry name" value="AcylCo_DH/oxidase_C"/>
</dbReference>
<dbReference type="Gene3D" id="2.40.110.10">
    <property type="entry name" value="Butyryl-CoA Dehydrogenase, subunit A, domain 2"/>
    <property type="match status" value="1"/>
</dbReference>
<dbReference type="EC" id="1.3.8.6" evidence="9"/>
<feature type="domain" description="Acyl-CoA dehydrogenase/oxidase N-terminal" evidence="8">
    <location>
        <begin position="45"/>
        <end position="156"/>
    </location>
</feature>
<dbReference type="InterPro" id="IPR013786">
    <property type="entry name" value="AcylCoA_DH/ox_N"/>
</dbReference>
<dbReference type="GO" id="GO:0004361">
    <property type="term" value="F:glutaryl-CoA dehydrogenase activity"/>
    <property type="evidence" value="ECO:0007669"/>
    <property type="project" value="UniProtKB-EC"/>
</dbReference>
<evidence type="ECO:0000313" key="9">
    <source>
        <dbReference type="EMBL" id="MBP2054278.1"/>
    </source>
</evidence>
<sequence>MSATQGMGEGVLGAVGATGNGQVVQPPVLGGPEESDYYLLGELLTEEQQRLRHEVRDFMDREVIPIINPYWERAEFPHELVPKLAGLGIAGFQIPGYGCPGMSNLTAGIVIMELARGDLSISTFMGVHSALAMTSIALLGSEEQKQRFLPPMARMEKIGAFGLTEPAHGTDVVKLQTTAHKDGDSYVLNGYKRWIGNATFADYVIIWARGDDGHVGGYVVEKGTPGFDAKAITGKTALRCVQNAQISMKDVRVPAENKLAGGSTFRDTEKVLLASRYCVAWESVGAAIAGYETALAYAKERKQFGMPLASFQLIQYRLARMLADITNMVCMQYRLAQLMDESKYSMPRVSLAKMHHTERARAILSDARDMLGGNGIVLEYHVARHLCDIEAIDTYEGTDTVQTLIVGRDITGYNAFVPTTPAPASSH</sequence>
<organism evidence="9 10">
    <name type="scientific">Streptomyces griseochromogenes</name>
    <dbReference type="NCBI Taxonomy" id="68214"/>
    <lineage>
        <taxon>Bacteria</taxon>
        <taxon>Bacillati</taxon>
        <taxon>Actinomycetota</taxon>
        <taxon>Actinomycetes</taxon>
        <taxon>Kitasatosporales</taxon>
        <taxon>Streptomycetaceae</taxon>
        <taxon>Streptomyces</taxon>
    </lineage>
</organism>
<dbReference type="Pfam" id="PF00441">
    <property type="entry name" value="Acyl-CoA_dh_1"/>
    <property type="match status" value="1"/>
</dbReference>
<dbReference type="SUPFAM" id="SSF47203">
    <property type="entry name" value="Acyl-CoA dehydrogenase C-terminal domain-like"/>
    <property type="match status" value="1"/>
</dbReference>
<dbReference type="Pfam" id="PF02771">
    <property type="entry name" value="Acyl-CoA_dh_N"/>
    <property type="match status" value="1"/>
</dbReference>
<dbReference type="EMBL" id="JAGGLP010000020">
    <property type="protein sequence ID" value="MBP2054278.1"/>
    <property type="molecule type" value="Genomic_DNA"/>
</dbReference>
<evidence type="ECO:0000256" key="2">
    <source>
        <dbReference type="ARBA" id="ARBA00009347"/>
    </source>
</evidence>
<comment type="cofactor">
    <cofactor evidence="1 5">
        <name>FAD</name>
        <dbReference type="ChEBI" id="CHEBI:57692"/>
    </cofactor>
</comment>
<dbReference type="PANTHER" id="PTHR43188">
    <property type="entry name" value="ACYL-COENZYME A OXIDASE"/>
    <property type="match status" value="1"/>
</dbReference>
<dbReference type="PANTHER" id="PTHR43188:SF1">
    <property type="entry name" value="ACYL-COA DEHYDROGENASE"/>
    <property type="match status" value="1"/>
</dbReference>
<feature type="domain" description="Acyl-CoA dehydrogenase/oxidase C-terminal" evidence="6">
    <location>
        <begin position="268"/>
        <end position="410"/>
    </location>
</feature>
<evidence type="ECO:0000256" key="1">
    <source>
        <dbReference type="ARBA" id="ARBA00001974"/>
    </source>
</evidence>
<dbReference type="Proteomes" id="UP001519309">
    <property type="component" value="Unassembled WGS sequence"/>
</dbReference>
<dbReference type="Gene3D" id="1.10.540.10">
    <property type="entry name" value="Acyl-CoA dehydrogenase/oxidase, N-terminal domain"/>
    <property type="match status" value="1"/>
</dbReference>
<evidence type="ECO:0000256" key="4">
    <source>
        <dbReference type="ARBA" id="ARBA00022827"/>
    </source>
</evidence>
<evidence type="ECO:0000256" key="3">
    <source>
        <dbReference type="ARBA" id="ARBA00022630"/>
    </source>
</evidence>
<dbReference type="InterPro" id="IPR037069">
    <property type="entry name" value="AcylCoA_DH/ox_N_sf"/>
</dbReference>
<feature type="domain" description="Acyl-CoA oxidase/dehydrogenase middle" evidence="7">
    <location>
        <begin position="160"/>
        <end position="251"/>
    </location>
</feature>
<evidence type="ECO:0000259" key="7">
    <source>
        <dbReference type="Pfam" id="PF02770"/>
    </source>
</evidence>
<keyword evidence="4 5" id="KW-0274">FAD</keyword>
<comment type="similarity">
    <text evidence="2 5">Belongs to the acyl-CoA dehydrogenase family.</text>
</comment>
<dbReference type="InterPro" id="IPR045008">
    <property type="entry name" value="ACX4-like"/>
</dbReference>
<keyword evidence="10" id="KW-1185">Reference proteome</keyword>
<accession>A0ABS4M3N2</accession>
<proteinExistence type="inferred from homology"/>
<evidence type="ECO:0000256" key="5">
    <source>
        <dbReference type="RuleBase" id="RU362125"/>
    </source>
</evidence>
<gene>
    <name evidence="9" type="ORF">J2Z21_007281</name>
</gene>
<dbReference type="PROSITE" id="PS00073">
    <property type="entry name" value="ACYL_COA_DH_2"/>
    <property type="match status" value="1"/>
</dbReference>